<keyword evidence="2" id="KW-1185">Reference proteome</keyword>
<sequence>MSHNWIQQSAIPGRPVYGAQYPPLTEYNDFASGVGRADGADNQHSSSGAKFQNYVDRLMNDFHLTV</sequence>
<dbReference type="AlphaFoldDB" id="A0A3P7GDK3"/>
<name>A0A3P7GDK3_WUCBA</name>
<reference evidence="1 2" key="1">
    <citation type="submission" date="2018-11" db="EMBL/GenBank/DDBJ databases">
        <authorList>
            <consortium name="Pathogen Informatics"/>
        </authorList>
    </citation>
    <scope>NUCLEOTIDE SEQUENCE [LARGE SCALE GENOMIC DNA]</scope>
</reference>
<evidence type="ECO:0000313" key="2">
    <source>
        <dbReference type="Proteomes" id="UP000270924"/>
    </source>
</evidence>
<organism evidence="1 2">
    <name type="scientific">Wuchereria bancrofti</name>
    <dbReference type="NCBI Taxonomy" id="6293"/>
    <lineage>
        <taxon>Eukaryota</taxon>
        <taxon>Metazoa</taxon>
        <taxon>Ecdysozoa</taxon>
        <taxon>Nematoda</taxon>
        <taxon>Chromadorea</taxon>
        <taxon>Rhabditida</taxon>
        <taxon>Spirurina</taxon>
        <taxon>Spiruromorpha</taxon>
        <taxon>Filarioidea</taxon>
        <taxon>Onchocercidae</taxon>
        <taxon>Wuchereria</taxon>
    </lineage>
</organism>
<proteinExistence type="predicted"/>
<dbReference type="Proteomes" id="UP000270924">
    <property type="component" value="Unassembled WGS sequence"/>
</dbReference>
<gene>
    <name evidence="1" type="ORF">WBA_LOCUS11592</name>
</gene>
<dbReference type="InParanoid" id="A0A3P7GDK3"/>
<dbReference type="OrthoDB" id="26371at2759"/>
<accession>A0A3P7GDK3</accession>
<protein>
    <submittedName>
        <fullName evidence="1">Uncharacterized protein</fullName>
    </submittedName>
</protein>
<dbReference type="EMBL" id="UYWW01012397">
    <property type="protein sequence ID" value="VDM20898.1"/>
    <property type="molecule type" value="Genomic_DNA"/>
</dbReference>
<evidence type="ECO:0000313" key="1">
    <source>
        <dbReference type="EMBL" id="VDM20898.1"/>
    </source>
</evidence>